<proteinExistence type="inferred from homology"/>
<gene>
    <name evidence="10" type="ORF">LCMFKOLL_00020</name>
</gene>
<dbReference type="InterPro" id="IPR023827">
    <property type="entry name" value="Peptidase_S8_Asp-AS"/>
</dbReference>
<accession>A0A7G9ZBJ0</accession>
<keyword evidence="2 6" id="KW-0645">Protease</keyword>
<dbReference type="Gene3D" id="3.30.70.80">
    <property type="entry name" value="Peptidase S8 propeptide/proteinase inhibitor I9"/>
    <property type="match status" value="1"/>
</dbReference>
<dbReference type="AlphaFoldDB" id="A0A7G9ZBJ0"/>
<feature type="active site" description="Charge relay system" evidence="6">
    <location>
        <position position="325"/>
    </location>
</feature>
<dbReference type="InterPro" id="IPR034202">
    <property type="entry name" value="Subtilisin_Carlsberg-like"/>
</dbReference>
<organism evidence="10">
    <name type="scientific">Candidatus Methanophaga sp. ANME-1 ERB7</name>
    <dbReference type="NCBI Taxonomy" id="2759913"/>
    <lineage>
        <taxon>Archaea</taxon>
        <taxon>Methanobacteriati</taxon>
        <taxon>Methanobacteriota</taxon>
        <taxon>Stenosarchaea group</taxon>
        <taxon>Methanomicrobia</taxon>
        <taxon>Candidatus Methanophagales</taxon>
        <taxon>Candidatus Methanophagaceae</taxon>
        <taxon>Candidatus Methanophaga</taxon>
    </lineage>
</organism>
<evidence type="ECO:0000256" key="2">
    <source>
        <dbReference type="ARBA" id="ARBA00022670"/>
    </source>
</evidence>
<feature type="domain" description="Peptidase S8/S53" evidence="8">
    <location>
        <begin position="124"/>
        <end position="369"/>
    </location>
</feature>
<dbReference type="SUPFAM" id="SSF54897">
    <property type="entry name" value="Protease propeptides/inhibitors"/>
    <property type="match status" value="1"/>
</dbReference>
<dbReference type="PROSITE" id="PS00136">
    <property type="entry name" value="SUBTILASE_ASP"/>
    <property type="match status" value="1"/>
</dbReference>
<keyword evidence="5 6" id="KW-0720">Serine protease</keyword>
<dbReference type="InterPro" id="IPR037045">
    <property type="entry name" value="S8pro/Inhibitor_I9_sf"/>
</dbReference>
<dbReference type="InterPro" id="IPR015500">
    <property type="entry name" value="Peptidase_S8_subtilisin-rel"/>
</dbReference>
<dbReference type="InterPro" id="IPR000209">
    <property type="entry name" value="Peptidase_S8/S53_dom"/>
</dbReference>
<dbReference type="Gene3D" id="2.60.40.10">
    <property type="entry name" value="Immunoglobulins"/>
    <property type="match status" value="1"/>
</dbReference>
<feature type="domain" description="Inhibitor I9" evidence="9">
    <location>
        <begin position="57"/>
        <end position="98"/>
    </location>
</feature>
<evidence type="ECO:0008006" key="11">
    <source>
        <dbReference type="Google" id="ProtNLM"/>
    </source>
</evidence>
<dbReference type="GO" id="GO:0046872">
    <property type="term" value="F:metal ion binding"/>
    <property type="evidence" value="ECO:0007669"/>
    <property type="project" value="UniProtKB-KW"/>
</dbReference>
<evidence type="ECO:0000256" key="5">
    <source>
        <dbReference type="ARBA" id="ARBA00022825"/>
    </source>
</evidence>
<dbReference type="InterPro" id="IPR050131">
    <property type="entry name" value="Peptidase_S8_subtilisin-like"/>
</dbReference>
<keyword evidence="4 6" id="KW-0378">Hydrolase</keyword>
<dbReference type="Pfam" id="PF00082">
    <property type="entry name" value="Peptidase_S8"/>
    <property type="match status" value="1"/>
</dbReference>
<keyword evidence="3" id="KW-0479">Metal-binding</keyword>
<dbReference type="PANTHER" id="PTHR43806:SF11">
    <property type="entry name" value="CEREVISIN-RELATED"/>
    <property type="match status" value="1"/>
</dbReference>
<dbReference type="InterPro" id="IPR023828">
    <property type="entry name" value="Peptidase_S8_Ser-AS"/>
</dbReference>
<dbReference type="CDD" id="cd07477">
    <property type="entry name" value="Peptidases_S8_Subtilisin_subset"/>
    <property type="match status" value="1"/>
</dbReference>
<evidence type="ECO:0000256" key="1">
    <source>
        <dbReference type="ARBA" id="ARBA00011073"/>
    </source>
</evidence>
<comment type="similarity">
    <text evidence="1 6 7">Belongs to the peptidase S8 family.</text>
</comment>
<dbReference type="SUPFAM" id="SSF52743">
    <property type="entry name" value="Subtilisin-like"/>
    <property type="match status" value="1"/>
</dbReference>
<dbReference type="PROSITE" id="PS00138">
    <property type="entry name" value="SUBTILASE_SER"/>
    <property type="match status" value="1"/>
</dbReference>
<dbReference type="PANTHER" id="PTHR43806">
    <property type="entry name" value="PEPTIDASE S8"/>
    <property type="match status" value="1"/>
</dbReference>
<evidence type="ECO:0000313" key="10">
    <source>
        <dbReference type="EMBL" id="QNO57624.1"/>
    </source>
</evidence>
<name>A0A7G9ZBJ0_9EURY</name>
<dbReference type="Gene3D" id="3.40.50.200">
    <property type="entry name" value="Peptidase S8/S53 domain"/>
    <property type="match status" value="1"/>
</dbReference>
<dbReference type="Pfam" id="PF05922">
    <property type="entry name" value="Inhibitor_I9"/>
    <property type="match status" value="1"/>
</dbReference>
<evidence type="ECO:0000259" key="9">
    <source>
        <dbReference type="Pfam" id="PF05922"/>
    </source>
</evidence>
<evidence type="ECO:0000256" key="3">
    <source>
        <dbReference type="ARBA" id="ARBA00022723"/>
    </source>
</evidence>
<dbReference type="GO" id="GO:0004252">
    <property type="term" value="F:serine-type endopeptidase activity"/>
    <property type="evidence" value="ECO:0007669"/>
    <property type="project" value="UniProtKB-UniRule"/>
</dbReference>
<sequence length="581" mass="60129">MKKIVAILMAMIMVISVTVVLAGSAPDKDTKTKEPVIIGFGSTPGPADKAMVRGHGGDIKYSYTLINAIAAKLPEPAIENIQKNPRVTYVEIDGEVHTLDAELDNSWGVTRIGAGLVHAGGNKGAGVNVAIIDTGIDYTHSDLDDNFGTLLGYDFVNDNEYPMDDNGHGTHCVGIVAAEDKGEGVVGVAPEAHLYAVKVLDSGGSGSLSDVVAGIQWSVGEGMDVISMSLGSDTDYQSLHDACDAAAGGIVIVAAAGNDGNPPGKGDNVDYPARYDSVIAVAATDSNDNRARWSSTGPAVELAAPGVSIYSTWRGGGYATKSGTSMACPHVAGTAALVIAAGEGDVRQCIQNTADDLGDEGKDDSYGYGLVDADEAALGELVSVVYIENPADGDIVSGTAVTIEVSASDDNSVVEVKYCIDGGGYQLMDYNSDTDYWEATWDSTGVEDGAYTITATATDNIGQTSTDSISVDVDNMPDPTMHIARIEMSTETRGKNTKAIATVKIVDATGSVEGATVSGHWSGLTEDIDEGATDASGNVALKSDRVKDASGTFTFTVDNVIKDGLDYDPEENPVDPGSIPV</sequence>
<dbReference type="InterPro" id="IPR013783">
    <property type="entry name" value="Ig-like_fold"/>
</dbReference>
<dbReference type="GO" id="GO:0006508">
    <property type="term" value="P:proteolysis"/>
    <property type="evidence" value="ECO:0007669"/>
    <property type="project" value="UniProtKB-KW"/>
</dbReference>
<evidence type="ECO:0000256" key="7">
    <source>
        <dbReference type="RuleBase" id="RU003355"/>
    </source>
</evidence>
<dbReference type="EMBL" id="MT631696">
    <property type="protein sequence ID" value="QNO57624.1"/>
    <property type="molecule type" value="Genomic_DNA"/>
</dbReference>
<evidence type="ECO:0000256" key="6">
    <source>
        <dbReference type="PROSITE-ProRule" id="PRU01240"/>
    </source>
</evidence>
<evidence type="ECO:0000256" key="4">
    <source>
        <dbReference type="ARBA" id="ARBA00022801"/>
    </source>
</evidence>
<dbReference type="PRINTS" id="PR00723">
    <property type="entry name" value="SUBTILISIN"/>
</dbReference>
<reference evidence="10" key="1">
    <citation type="submission" date="2020-06" db="EMBL/GenBank/DDBJ databases">
        <title>Unique genomic features of the anaerobic methanotrophic archaea.</title>
        <authorList>
            <person name="Chadwick G.L."/>
            <person name="Skennerton C.T."/>
            <person name="Laso-Perez R."/>
            <person name="Leu A.O."/>
            <person name="Speth D.R."/>
            <person name="Yu H."/>
            <person name="Morgan-Lang C."/>
            <person name="Hatzenpichler R."/>
            <person name="Goudeau D."/>
            <person name="Malmstrom R."/>
            <person name="Brazelton W.J."/>
            <person name="Woyke T."/>
            <person name="Hallam S.J."/>
            <person name="Tyson G.W."/>
            <person name="Wegener G."/>
            <person name="Boetius A."/>
            <person name="Orphan V."/>
        </authorList>
    </citation>
    <scope>NUCLEOTIDE SEQUENCE</scope>
</reference>
<feature type="active site" description="Charge relay system" evidence="6">
    <location>
        <position position="133"/>
    </location>
</feature>
<protein>
    <recommendedName>
        <fullName evidence="11">Peptidase S8/S53 domain-containing protein</fullName>
    </recommendedName>
</protein>
<dbReference type="InterPro" id="IPR036852">
    <property type="entry name" value="Peptidase_S8/S53_dom_sf"/>
</dbReference>
<dbReference type="PROSITE" id="PS51892">
    <property type="entry name" value="SUBTILASE"/>
    <property type="match status" value="1"/>
</dbReference>
<dbReference type="InterPro" id="IPR010259">
    <property type="entry name" value="S8pro/Inhibitor_I9"/>
</dbReference>
<feature type="active site" description="Charge relay system" evidence="6">
    <location>
        <position position="168"/>
    </location>
</feature>
<evidence type="ECO:0000259" key="8">
    <source>
        <dbReference type="Pfam" id="PF00082"/>
    </source>
</evidence>
<dbReference type="Pfam" id="PF17957">
    <property type="entry name" value="Big_7"/>
    <property type="match status" value="1"/>
</dbReference>